<feature type="transmembrane region" description="Helical" evidence="1">
    <location>
        <begin position="23"/>
        <end position="44"/>
    </location>
</feature>
<evidence type="ECO:0000259" key="2">
    <source>
        <dbReference type="PROSITE" id="PS50011"/>
    </source>
</evidence>
<dbReference type="PROSITE" id="PS50011">
    <property type="entry name" value="PROTEIN_KINASE_DOM"/>
    <property type="match status" value="1"/>
</dbReference>
<dbReference type="EnsemblPlants" id="OBART02G18080.1">
    <property type="protein sequence ID" value="OBART02G18080.1"/>
    <property type="gene ID" value="OBART02G18080"/>
</dbReference>
<dbReference type="STRING" id="65489.A0A0D3F5M0"/>
<sequence>MQRNLKPDNIAVSPHDDLKISDFGMWLLGSIMAKLLTGGPLFLVPTLHRHVRAQLVHVVGVTPGFHR</sequence>
<protein>
    <recommendedName>
        <fullName evidence="2">Protein kinase domain-containing protein</fullName>
    </recommendedName>
</protein>
<keyword evidence="1" id="KW-1133">Transmembrane helix</keyword>
<organism evidence="3">
    <name type="scientific">Oryza barthii</name>
    <dbReference type="NCBI Taxonomy" id="65489"/>
    <lineage>
        <taxon>Eukaryota</taxon>
        <taxon>Viridiplantae</taxon>
        <taxon>Streptophyta</taxon>
        <taxon>Embryophyta</taxon>
        <taxon>Tracheophyta</taxon>
        <taxon>Spermatophyta</taxon>
        <taxon>Magnoliopsida</taxon>
        <taxon>Liliopsida</taxon>
        <taxon>Poales</taxon>
        <taxon>Poaceae</taxon>
        <taxon>BOP clade</taxon>
        <taxon>Oryzoideae</taxon>
        <taxon>Oryzeae</taxon>
        <taxon>Oryzinae</taxon>
        <taxon>Oryza</taxon>
    </lineage>
</organism>
<dbReference type="PaxDb" id="65489-OBART02G18080.1"/>
<dbReference type="Gramene" id="OBART02G18080.1">
    <property type="protein sequence ID" value="OBART02G18080.1"/>
    <property type="gene ID" value="OBART02G18080"/>
</dbReference>
<feature type="domain" description="Protein kinase" evidence="2">
    <location>
        <begin position="1"/>
        <end position="67"/>
    </location>
</feature>
<proteinExistence type="predicted"/>
<keyword evidence="1" id="KW-0812">Transmembrane</keyword>
<dbReference type="SUPFAM" id="SSF56112">
    <property type="entry name" value="Protein kinase-like (PK-like)"/>
    <property type="match status" value="1"/>
</dbReference>
<dbReference type="AlphaFoldDB" id="A0A0D3F5M0"/>
<dbReference type="InterPro" id="IPR000719">
    <property type="entry name" value="Prot_kinase_dom"/>
</dbReference>
<reference evidence="3" key="1">
    <citation type="journal article" date="2009" name="Rice">
        <title>De Novo Next Generation Sequencing of Plant Genomes.</title>
        <authorList>
            <person name="Rounsley S."/>
            <person name="Marri P.R."/>
            <person name="Yu Y."/>
            <person name="He R."/>
            <person name="Sisneros N."/>
            <person name="Goicoechea J.L."/>
            <person name="Lee S.J."/>
            <person name="Angelova A."/>
            <person name="Kudrna D."/>
            <person name="Luo M."/>
            <person name="Affourtit J."/>
            <person name="Desany B."/>
            <person name="Knight J."/>
            <person name="Niazi F."/>
            <person name="Egholm M."/>
            <person name="Wing R.A."/>
        </authorList>
    </citation>
    <scope>NUCLEOTIDE SEQUENCE [LARGE SCALE GENOMIC DNA]</scope>
    <source>
        <strain evidence="3">cv. IRGC 105608</strain>
    </source>
</reference>
<keyword evidence="4" id="KW-1185">Reference proteome</keyword>
<evidence type="ECO:0000313" key="3">
    <source>
        <dbReference type="EnsemblPlants" id="OBART02G18080.1"/>
    </source>
</evidence>
<dbReference type="HOGENOM" id="CLU_2816439_0_0_1"/>
<dbReference type="GO" id="GO:0004672">
    <property type="term" value="F:protein kinase activity"/>
    <property type="evidence" value="ECO:0007669"/>
    <property type="project" value="InterPro"/>
</dbReference>
<name>A0A0D3F5M0_9ORYZ</name>
<accession>A0A0D3F5M0</accession>
<keyword evidence="1" id="KW-0472">Membrane</keyword>
<evidence type="ECO:0000256" key="1">
    <source>
        <dbReference type="SAM" id="Phobius"/>
    </source>
</evidence>
<evidence type="ECO:0000313" key="4">
    <source>
        <dbReference type="Proteomes" id="UP000026960"/>
    </source>
</evidence>
<dbReference type="Proteomes" id="UP000026960">
    <property type="component" value="Chromosome 2"/>
</dbReference>
<dbReference type="InterPro" id="IPR011009">
    <property type="entry name" value="Kinase-like_dom_sf"/>
</dbReference>
<dbReference type="Gene3D" id="1.10.510.10">
    <property type="entry name" value="Transferase(Phosphotransferase) domain 1"/>
    <property type="match status" value="1"/>
</dbReference>
<reference evidence="3" key="2">
    <citation type="submission" date="2015-03" db="UniProtKB">
        <authorList>
            <consortium name="EnsemblPlants"/>
        </authorList>
    </citation>
    <scope>IDENTIFICATION</scope>
</reference>
<dbReference type="GO" id="GO:0005524">
    <property type="term" value="F:ATP binding"/>
    <property type="evidence" value="ECO:0007669"/>
    <property type="project" value="InterPro"/>
</dbReference>